<dbReference type="SUPFAM" id="SSF52266">
    <property type="entry name" value="SGNH hydrolase"/>
    <property type="match status" value="1"/>
</dbReference>
<evidence type="ECO:0000313" key="1">
    <source>
        <dbReference type="EMBL" id="CAA0128232.1"/>
    </source>
</evidence>
<accession>A0A5S9R4Y1</accession>
<organism evidence="1 2">
    <name type="scientific">Mycolicibacterium vanbaalenii</name>
    <name type="common">Mycobacterium vanbaalenii</name>
    <dbReference type="NCBI Taxonomy" id="110539"/>
    <lineage>
        <taxon>Bacteria</taxon>
        <taxon>Bacillati</taxon>
        <taxon>Actinomycetota</taxon>
        <taxon>Actinomycetes</taxon>
        <taxon>Mycobacteriales</taxon>
        <taxon>Mycobacteriaceae</taxon>
        <taxon>Mycolicibacterium</taxon>
    </lineage>
</organism>
<reference evidence="1 2" key="1">
    <citation type="submission" date="2019-11" db="EMBL/GenBank/DDBJ databases">
        <authorList>
            <person name="Holert J."/>
        </authorList>
    </citation>
    <scope>NUCLEOTIDE SEQUENCE [LARGE SCALE GENOMIC DNA]</scope>
    <source>
        <strain evidence="1">BC8_1</strain>
    </source>
</reference>
<sequence>MEVVIAGPDSDSISDAEYWQYTPRNPGSFTLSITVKDRTGIALESASRPVFVLAVPSSSDLRHLSIGDSITRAGNYAEFAVVCVLGGKLVGTRTYDGGIISQEGRGGWTLNSYITRIARPEGGDSPFLFPLGVEGDKFLGNTSFWKDVTAADPRGYDYSGFQMIARGWRTMGNYHFNAQGYPNSPASGDVIVDPNLMAEEQWQQYNGSGWQVMMPPPNVEVSFAKYIDRYSSAFGGRGPTSISIMLGTVDFLSALSDESWSIYKTQLDAMISSIREWDPEVPIILIGSPSGAPAAMWADQKVDGADFDRRMLQHSQRLYGAFDTPECLANGIHVISFLGVVSGDNMADYVHPEVPEGHDQMGPWL</sequence>
<dbReference type="Proteomes" id="UP000430146">
    <property type="component" value="Unassembled WGS sequence"/>
</dbReference>
<dbReference type="AlphaFoldDB" id="A0A5S9R4Y1"/>
<dbReference type="InterPro" id="IPR036514">
    <property type="entry name" value="SGNH_hydro_sf"/>
</dbReference>
<protein>
    <submittedName>
        <fullName evidence="1">Uncharacterized protein</fullName>
    </submittedName>
</protein>
<name>A0A5S9R4Y1_MYCVN</name>
<dbReference type="EMBL" id="CACSIP010000034">
    <property type="protein sequence ID" value="CAA0128232.1"/>
    <property type="molecule type" value="Genomic_DNA"/>
</dbReference>
<gene>
    <name evidence="1" type="ORF">AELLOGFF_01211</name>
</gene>
<evidence type="ECO:0000313" key="2">
    <source>
        <dbReference type="Proteomes" id="UP000430146"/>
    </source>
</evidence>
<keyword evidence="2" id="KW-1185">Reference proteome</keyword>
<dbReference type="Gene3D" id="3.40.50.1110">
    <property type="entry name" value="SGNH hydrolase"/>
    <property type="match status" value="1"/>
</dbReference>
<proteinExistence type="predicted"/>